<evidence type="ECO:0000313" key="1">
    <source>
        <dbReference type="EMBL" id="QDU20154.1"/>
    </source>
</evidence>
<dbReference type="Proteomes" id="UP000319576">
    <property type="component" value="Chromosome"/>
</dbReference>
<organism evidence="1 2">
    <name type="scientific">Urbifossiella limnaea</name>
    <dbReference type="NCBI Taxonomy" id="2528023"/>
    <lineage>
        <taxon>Bacteria</taxon>
        <taxon>Pseudomonadati</taxon>
        <taxon>Planctomycetota</taxon>
        <taxon>Planctomycetia</taxon>
        <taxon>Gemmatales</taxon>
        <taxon>Gemmataceae</taxon>
        <taxon>Urbifossiella</taxon>
    </lineage>
</organism>
<dbReference type="EMBL" id="CP036273">
    <property type="protein sequence ID" value="QDU20154.1"/>
    <property type="molecule type" value="Genomic_DNA"/>
</dbReference>
<dbReference type="OrthoDB" id="9812470at2"/>
<reference evidence="1 2" key="1">
    <citation type="submission" date="2019-02" db="EMBL/GenBank/DDBJ databases">
        <title>Deep-cultivation of Planctomycetes and their phenomic and genomic characterization uncovers novel biology.</title>
        <authorList>
            <person name="Wiegand S."/>
            <person name="Jogler M."/>
            <person name="Boedeker C."/>
            <person name="Pinto D."/>
            <person name="Vollmers J."/>
            <person name="Rivas-Marin E."/>
            <person name="Kohn T."/>
            <person name="Peeters S.H."/>
            <person name="Heuer A."/>
            <person name="Rast P."/>
            <person name="Oberbeckmann S."/>
            <person name="Bunk B."/>
            <person name="Jeske O."/>
            <person name="Meyerdierks A."/>
            <person name="Storesund J.E."/>
            <person name="Kallscheuer N."/>
            <person name="Luecker S."/>
            <person name="Lage O.M."/>
            <person name="Pohl T."/>
            <person name="Merkel B.J."/>
            <person name="Hornburger P."/>
            <person name="Mueller R.-W."/>
            <person name="Bruemmer F."/>
            <person name="Labrenz M."/>
            <person name="Spormann A.M."/>
            <person name="Op den Camp H."/>
            <person name="Overmann J."/>
            <person name="Amann R."/>
            <person name="Jetten M.S.M."/>
            <person name="Mascher T."/>
            <person name="Medema M.H."/>
            <person name="Devos D.P."/>
            <person name="Kaster A.-K."/>
            <person name="Ovreas L."/>
            <person name="Rohde M."/>
            <person name="Galperin M.Y."/>
            <person name="Jogler C."/>
        </authorList>
    </citation>
    <scope>NUCLEOTIDE SEQUENCE [LARGE SCALE GENOMIC DNA]</scope>
    <source>
        <strain evidence="1 2">ETA_A1</strain>
    </source>
</reference>
<dbReference type="SUPFAM" id="SSF51735">
    <property type="entry name" value="NAD(P)-binding Rossmann-fold domains"/>
    <property type="match status" value="1"/>
</dbReference>
<protein>
    <recommendedName>
        <fullName evidence="3">NAD(P)-dependent oxidoreductase</fullName>
    </recommendedName>
</protein>
<evidence type="ECO:0008006" key="3">
    <source>
        <dbReference type="Google" id="ProtNLM"/>
    </source>
</evidence>
<name>A0A517XRL5_9BACT</name>
<dbReference type="KEGG" id="uli:ETAA1_20980"/>
<keyword evidence="2" id="KW-1185">Reference proteome</keyword>
<dbReference type="AlphaFoldDB" id="A0A517XRL5"/>
<sequence length="260" mass="28935">MSDALVGHTGFVGGNLAAQHRFDAVFNSKTIEAIRGKRFRRLVVSAMPAEMWVANRDPVADRANLERLWANLEQCRADECVVISTVAVYATPICVDEGSMIEPNFSTPYGEHRWELERRVRWHFPRSLAVRLPGLYGPGLKKNALYDLLHDNRLDKVHAGASYQFYNLARLGRDIETALAAGLRRVNLATAPVTVREVARAAFGRDFTNDPGTRPACFDVRTAHAELFGGRGDYLETRDEVLAGLTRFVAAQRTAPRLAA</sequence>
<proteinExistence type="predicted"/>
<evidence type="ECO:0000313" key="2">
    <source>
        <dbReference type="Proteomes" id="UP000319576"/>
    </source>
</evidence>
<dbReference type="Gene3D" id="3.40.50.720">
    <property type="entry name" value="NAD(P)-binding Rossmann-like Domain"/>
    <property type="match status" value="1"/>
</dbReference>
<dbReference type="InterPro" id="IPR036291">
    <property type="entry name" value="NAD(P)-bd_dom_sf"/>
</dbReference>
<dbReference type="RefSeq" id="WP_145237231.1">
    <property type="nucleotide sequence ID" value="NZ_CP036273.1"/>
</dbReference>
<accession>A0A517XRL5</accession>
<gene>
    <name evidence="1" type="ORF">ETAA1_20980</name>
</gene>